<dbReference type="EMBL" id="APAU02000072">
    <property type="protein sequence ID" value="EUB57944.1"/>
    <property type="molecule type" value="Genomic_DNA"/>
</dbReference>
<dbReference type="GeneID" id="36342929"/>
<dbReference type="Proteomes" id="UP000019149">
    <property type="component" value="Unassembled WGS sequence"/>
</dbReference>
<evidence type="ECO:0000313" key="1">
    <source>
        <dbReference type="EMBL" id="EUB57944.1"/>
    </source>
</evidence>
<comment type="caution">
    <text evidence="1">The sequence shown here is derived from an EMBL/GenBank/DDBJ whole genome shotgun (WGS) entry which is preliminary data.</text>
</comment>
<protein>
    <submittedName>
        <fullName evidence="1">Uncharacterized protein</fullName>
    </submittedName>
</protein>
<reference evidence="1 2" key="1">
    <citation type="journal article" date="2013" name="Nat. Genet.">
        <title>The genome of the hydatid tapeworm Echinococcus granulosus.</title>
        <authorList>
            <person name="Zheng H."/>
            <person name="Zhang W."/>
            <person name="Zhang L."/>
            <person name="Zhang Z."/>
            <person name="Li J."/>
            <person name="Lu G."/>
            <person name="Zhu Y."/>
            <person name="Wang Y."/>
            <person name="Huang Y."/>
            <person name="Liu J."/>
            <person name="Kang H."/>
            <person name="Chen J."/>
            <person name="Wang L."/>
            <person name="Chen A."/>
            <person name="Yu S."/>
            <person name="Gao Z."/>
            <person name="Jin L."/>
            <person name="Gu W."/>
            <person name="Wang Z."/>
            <person name="Zhao L."/>
            <person name="Shi B."/>
            <person name="Wen H."/>
            <person name="Lin R."/>
            <person name="Jones M.K."/>
            <person name="Brejova B."/>
            <person name="Vinar T."/>
            <person name="Zhao G."/>
            <person name="McManus D.P."/>
            <person name="Chen Z."/>
            <person name="Zhou Y."/>
            <person name="Wang S."/>
        </authorList>
    </citation>
    <scope>NUCLEOTIDE SEQUENCE [LARGE SCALE GENOMIC DNA]</scope>
</reference>
<proteinExistence type="predicted"/>
<keyword evidence="2" id="KW-1185">Reference proteome</keyword>
<dbReference type="CTD" id="36342929"/>
<dbReference type="RefSeq" id="XP_024349140.1">
    <property type="nucleotide sequence ID" value="XM_024496463.1"/>
</dbReference>
<evidence type="ECO:0000313" key="2">
    <source>
        <dbReference type="Proteomes" id="UP000019149"/>
    </source>
</evidence>
<organism evidence="1 2">
    <name type="scientific">Echinococcus granulosus</name>
    <name type="common">Hydatid tapeworm</name>
    <dbReference type="NCBI Taxonomy" id="6210"/>
    <lineage>
        <taxon>Eukaryota</taxon>
        <taxon>Metazoa</taxon>
        <taxon>Spiralia</taxon>
        <taxon>Lophotrochozoa</taxon>
        <taxon>Platyhelminthes</taxon>
        <taxon>Cestoda</taxon>
        <taxon>Eucestoda</taxon>
        <taxon>Cyclophyllidea</taxon>
        <taxon>Taeniidae</taxon>
        <taxon>Echinococcus</taxon>
        <taxon>Echinococcus granulosus group</taxon>
    </lineage>
</organism>
<sequence length="111" mass="12908">MECVNLGKLMNKNCAIILPNKTLITFKALHTYFGRLPRSIYLDLRTSFIHKKTVFETKGTFVVLNKSRLIWLSKCGVKQKKVNEIRCFVMLLDCPEYKQKHHTGAKYVSQT</sequence>
<name>W6UWU5_ECHGR</name>
<accession>W6UWU5</accession>
<dbReference type="KEGG" id="egl:EGR_07214"/>
<gene>
    <name evidence="1" type="ORF">EGR_07214</name>
</gene>
<dbReference type="AlphaFoldDB" id="W6UWU5"/>